<dbReference type="EMBL" id="CP021983">
    <property type="protein sequence ID" value="ASC70286.1"/>
    <property type="molecule type" value="Genomic_DNA"/>
</dbReference>
<keyword evidence="2" id="KW-0472">Membrane</keyword>
<proteinExistence type="predicted"/>
<reference evidence="3 4" key="1">
    <citation type="journal article" date="2016" name="Biochim. Biophys. Acta">
        <title>Characterization of red-shifted phycobilisomes isolated from the chlorophyll f-containing cyanobacterium Halomicronema hongdechloris.</title>
        <authorList>
            <person name="Li Y."/>
            <person name="Lin Y."/>
            <person name="Garvey C.J."/>
            <person name="Birch D."/>
            <person name="Corkery R.W."/>
            <person name="Loughlin P.C."/>
            <person name="Scheer H."/>
            <person name="Willows R.D."/>
            <person name="Chen M."/>
        </authorList>
    </citation>
    <scope>NUCLEOTIDE SEQUENCE [LARGE SCALE GENOMIC DNA]</scope>
    <source>
        <strain evidence="3 4">C2206</strain>
    </source>
</reference>
<evidence type="ECO:0000313" key="3">
    <source>
        <dbReference type="EMBL" id="ASC70286.1"/>
    </source>
</evidence>
<evidence type="ECO:0000256" key="1">
    <source>
        <dbReference type="SAM" id="Coils"/>
    </source>
</evidence>
<keyword evidence="4" id="KW-1185">Reference proteome</keyword>
<evidence type="ECO:0000313" key="4">
    <source>
        <dbReference type="Proteomes" id="UP000191901"/>
    </source>
</evidence>
<feature type="transmembrane region" description="Helical" evidence="2">
    <location>
        <begin position="7"/>
        <end position="31"/>
    </location>
</feature>
<keyword evidence="1" id="KW-0175">Coiled coil</keyword>
<sequence length="220" mass="24361">MSKSNKVLIIGASVALGVIAVVALGVGWMQFVSFRNEQAERAEAEEREARQEALNAISAECRDLRRIVNQTGDFMQEFEAEIQVFSDNASQVETLQDIKSAATEYTDAVDTVVVRLDGLTSELESKTYQDETLKGFQSEYTKVVKGFRTSLLEAGQAMNIIISTPSEAELPSRIDKSQEQTMAAVSSIEELSNTEDKLISDVNAYCEETNIERNELQTTN</sequence>
<keyword evidence="2" id="KW-0812">Transmembrane</keyword>
<dbReference type="AlphaFoldDB" id="A0A1Z3HJ49"/>
<accession>A0A1Z3HJ49</accession>
<dbReference type="Proteomes" id="UP000191901">
    <property type="component" value="Chromosome"/>
</dbReference>
<dbReference type="KEGG" id="hhg:XM38_012230"/>
<organism evidence="3 4">
    <name type="scientific">Halomicronema hongdechloris C2206</name>
    <dbReference type="NCBI Taxonomy" id="1641165"/>
    <lineage>
        <taxon>Bacteria</taxon>
        <taxon>Bacillati</taxon>
        <taxon>Cyanobacteriota</taxon>
        <taxon>Cyanophyceae</taxon>
        <taxon>Nodosilineales</taxon>
        <taxon>Nodosilineaceae</taxon>
        <taxon>Halomicronema</taxon>
    </lineage>
</organism>
<evidence type="ECO:0000256" key="2">
    <source>
        <dbReference type="SAM" id="Phobius"/>
    </source>
</evidence>
<feature type="coiled-coil region" evidence="1">
    <location>
        <begin position="32"/>
        <end position="59"/>
    </location>
</feature>
<protein>
    <submittedName>
        <fullName evidence="3">Uncharacterized protein</fullName>
    </submittedName>
</protein>
<name>A0A1Z3HJ49_9CYAN</name>
<dbReference type="RefSeq" id="WP_080811625.1">
    <property type="nucleotide sequence ID" value="NZ_CP021983.2"/>
</dbReference>
<gene>
    <name evidence="3" type="ORF">XM38_012230</name>
</gene>
<dbReference type="OrthoDB" id="572662at2"/>
<keyword evidence="2" id="KW-1133">Transmembrane helix</keyword>